<dbReference type="InterPro" id="IPR018958">
    <property type="entry name" value="Knr4/Smi1-like_dom"/>
</dbReference>
<name>A0A0B3RZI4_9RHOB</name>
<dbReference type="InterPro" id="IPR037883">
    <property type="entry name" value="Knr4/Smi1-like_sf"/>
</dbReference>
<dbReference type="EMBL" id="JSUQ01000058">
    <property type="protein sequence ID" value="KHQ49681.1"/>
    <property type="molecule type" value="Genomic_DNA"/>
</dbReference>
<protein>
    <submittedName>
        <fullName evidence="2">SMI1 / KNR4 family protein</fullName>
    </submittedName>
</protein>
<organism evidence="2 3">
    <name type="scientific">Mameliella alba</name>
    <dbReference type="NCBI Taxonomy" id="561184"/>
    <lineage>
        <taxon>Bacteria</taxon>
        <taxon>Pseudomonadati</taxon>
        <taxon>Pseudomonadota</taxon>
        <taxon>Alphaproteobacteria</taxon>
        <taxon>Rhodobacterales</taxon>
        <taxon>Roseobacteraceae</taxon>
        <taxon>Mameliella</taxon>
    </lineage>
</organism>
<sequence>MARIIFGNSVTQDRELASEENVLDLENELGLRLPDDYREYLLSVNGGQFERCRFIMGREFSEYSVYDVEEMLSLGHGECPLEQVFQVNNYYGLDLKPKDAREFIVIGFVSGGNLLILNLKSGAVMLFDHDIAERPRRCYFEEVSSGFAEFVDGLVEKTKENSRIGSNLSDKEFEDLLAQFKLQREEEERRMLKGGDLND</sequence>
<proteinExistence type="predicted"/>
<comment type="caution">
    <text evidence="2">The sequence shown here is derived from an EMBL/GenBank/DDBJ whole genome shotgun (WGS) entry which is preliminary data.</text>
</comment>
<accession>A0A0B3RZI4</accession>
<evidence type="ECO:0000313" key="3">
    <source>
        <dbReference type="Proteomes" id="UP000030960"/>
    </source>
</evidence>
<feature type="domain" description="Knr4/Smi1-like" evidence="1">
    <location>
        <begin position="16"/>
        <end position="153"/>
    </location>
</feature>
<keyword evidence="3" id="KW-1185">Reference proteome</keyword>
<reference evidence="2 3" key="1">
    <citation type="submission" date="2014-10" db="EMBL/GenBank/DDBJ databases">
        <title>Genome sequence of Ponticoccus sp. strain UMTAT08 isolated from clonal culture of toxic dinoflagellate Alexandrium tamiyavanichii.</title>
        <authorList>
            <person name="Gan H.Y."/>
            <person name="Muhd D.-D."/>
            <person name="Mohd Noor M.E."/>
            <person name="Yeong Y.S."/>
            <person name="Usup G."/>
        </authorList>
    </citation>
    <scope>NUCLEOTIDE SEQUENCE [LARGE SCALE GENOMIC DNA]</scope>
    <source>
        <strain evidence="2 3">UMTAT08</strain>
    </source>
</reference>
<dbReference type="SUPFAM" id="SSF160631">
    <property type="entry name" value="SMI1/KNR4-like"/>
    <property type="match status" value="1"/>
</dbReference>
<gene>
    <name evidence="2" type="ORF">OA50_05776</name>
</gene>
<dbReference type="SMART" id="SM00860">
    <property type="entry name" value="SMI1_KNR4"/>
    <property type="match status" value="1"/>
</dbReference>
<dbReference type="Proteomes" id="UP000030960">
    <property type="component" value="Unassembled WGS sequence"/>
</dbReference>
<evidence type="ECO:0000259" key="1">
    <source>
        <dbReference type="SMART" id="SM00860"/>
    </source>
</evidence>
<dbReference type="AlphaFoldDB" id="A0A0B3RZI4"/>
<dbReference type="Pfam" id="PF09346">
    <property type="entry name" value="SMI1_KNR4"/>
    <property type="match status" value="1"/>
</dbReference>
<dbReference type="Gene3D" id="3.40.1580.10">
    <property type="entry name" value="SMI1/KNR4-like"/>
    <property type="match status" value="1"/>
</dbReference>
<evidence type="ECO:0000313" key="2">
    <source>
        <dbReference type="EMBL" id="KHQ49681.1"/>
    </source>
</evidence>